<dbReference type="EMBL" id="QWEG01000008">
    <property type="protein sequence ID" value="RHW39034.1"/>
    <property type="molecule type" value="Genomic_DNA"/>
</dbReference>
<sequence length="286" mass="32729">MRFFADLIIAGFPPPKDRKLGKGGVGLDIGTATLAVSSLKKVALFNLAEEVKDLAKVIRLAQRRMDRSKRAMTPGNYHENGTVKKGRKEWQFSNRYRKQRAKLRELNRKQAAIRKLSHRRLANTLLPLGDAYFIETMYFKALQKKAKETKISEKTGKVARKKRFGKTIGHRAPSMFVSILEKKAKSLGGSFKRVNTQTFKASQYCHVRDDFTKKPLSERWHVIDADTMVQRDLYSAFLLMNANSLGTKAKRDTCVKIFPLFKSLHDQEINTIKKEKRKILNSGITL</sequence>
<evidence type="ECO:0000313" key="2">
    <source>
        <dbReference type="Proteomes" id="UP000284416"/>
    </source>
</evidence>
<evidence type="ECO:0000313" key="1">
    <source>
        <dbReference type="EMBL" id="RHW39034.1"/>
    </source>
</evidence>
<comment type="caution">
    <text evidence="1">The sequence shown here is derived from an EMBL/GenBank/DDBJ whole genome shotgun (WGS) entry which is preliminary data.</text>
</comment>
<proteinExistence type="predicted"/>
<gene>
    <name evidence="1" type="ORF">D1B31_13810</name>
</gene>
<reference evidence="1 2" key="1">
    <citation type="journal article" date="2017" name="Int. J. Syst. Evol. Microbiol.">
        <title>Bacillus notoginsengisoli sp. nov., a novel bacterium isolated from the rhizosphere of Panax notoginseng.</title>
        <authorList>
            <person name="Zhang M.Y."/>
            <person name="Cheng J."/>
            <person name="Cai Y."/>
            <person name="Zhang T.Y."/>
            <person name="Wu Y.Y."/>
            <person name="Manikprabhu D."/>
            <person name="Li W.J."/>
            <person name="Zhang Y.X."/>
        </authorList>
    </citation>
    <scope>NUCLEOTIDE SEQUENCE [LARGE SCALE GENOMIC DNA]</scope>
    <source>
        <strain evidence="1 2">JCM 30743</strain>
    </source>
</reference>
<organism evidence="1 2">
    <name type="scientific">Neobacillus notoginsengisoli</name>
    <dbReference type="NCBI Taxonomy" id="1578198"/>
    <lineage>
        <taxon>Bacteria</taxon>
        <taxon>Bacillati</taxon>
        <taxon>Bacillota</taxon>
        <taxon>Bacilli</taxon>
        <taxon>Bacillales</taxon>
        <taxon>Bacillaceae</taxon>
        <taxon>Neobacillus</taxon>
    </lineage>
</organism>
<evidence type="ECO:0008006" key="3">
    <source>
        <dbReference type="Google" id="ProtNLM"/>
    </source>
</evidence>
<accession>A0A417YSR0</accession>
<name>A0A417YSR0_9BACI</name>
<keyword evidence="2" id="KW-1185">Reference proteome</keyword>
<protein>
    <recommendedName>
        <fullName evidence="3">Transposase</fullName>
    </recommendedName>
</protein>
<dbReference type="AlphaFoldDB" id="A0A417YSR0"/>
<dbReference type="Proteomes" id="UP000284416">
    <property type="component" value="Unassembled WGS sequence"/>
</dbReference>